<keyword evidence="4" id="KW-1185">Reference proteome</keyword>
<evidence type="ECO:0000256" key="1">
    <source>
        <dbReference type="ARBA" id="ARBA00022801"/>
    </source>
</evidence>
<reference evidence="3 4" key="1">
    <citation type="submission" date="2017-06" db="EMBL/GenBank/DDBJ databases">
        <title>Complete genome sequence of Paenibacillus donghaensis KCTC 13049T isolated from East Sea sediment, South Korea.</title>
        <authorList>
            <person name="Jung B.K."/>
            <person name="Hong S.-J."/>
            <person name="Shin J.-H."/>
        </authorList>
    </citation>
    <scope>NUCLEOTIDE SEQUENCE [LARGE SCALE GENOMIC DNA]</scope>
    <source>
        <strain evidence="3 4">KCTC 13049</strain>
    </source>
</reference>
<organism evidence="3 4">
    <name type="scientific">Paenibacillus donghaensis</name>
    <dbReference type="NCBI Taxonomy" id="414771"/>
    <lineage>
        <taxon>Bacteria</taxon>
        <taxon>Bacillati</taxon>
        <taxon>Bacillota</taxon>
        <taxon>Bacilli</taxon>
        <taxon>Bacillales</taxon>
        <taxon>Paenibacillaceae</taxon>
        <taxon>Paenibacillus</taxon>
    </lineage>
</organism>
<dbReference type="KEGG" id="pdh:B9T62_02420"/>
<dbReference type="GO" id="GO:0016787">
    <property type="term" value="F:hydrolase activity"/>
    <property type="evidence" value="ECO:0007669"/>
    <property type="project" value="UniProtKB-KW"/>
</dbReference>
<proteinExistence type="predicted"/>
<dbReference type="RefSeq" id="WP_087913788.1">
    <property type="nucleotide sequence ID" value="NZ_CP021780.1"/>
</dbReference>
<feature type="domain" description="BD-FAE-like" evidence="2">
    <location>
        <begin position="31"/>
        <end position="205"/>
    </location>
</feature>
<evidence type="ECO:0000259" key="2">
    <source>
        <dbReference type="Pfam" id="PF20434"/>
    </source>
</evidence>
<keyword evidence="1" id="KW-0378">Hydrolase</keyword>
<dbReference type="SUPFAM" id="SSF53474">
    <property type="entry name" value="alpha/beta-Hydrolases"/>
    <property type="match status" value="1"/>
</dbReference>
<gene>
    <name evidence="3" type="ORF">B9T62_02420</name>
</gene>
<protein>
    <recommendedName>
        <fullName evidence="2">BD-FAE-like domain-containing protein</fullName>
    </recommendedName>
</protein>
<name>A0A2Z2KAE6_9BACL</name>
<dbReference type="PANTHER" id="PTHR48081">
    <property type="entry name" value="AB HYDROLASE SUPERFAMILY PROTEIN C4A8.06C"/>
    <property type="match status" value="1"/>
</dbReference>
<evidence type="ECO:0000313" key="3">
    <source>
        <dbReference type="EMBL" id="ASA19763.1"/>
    </source>
</evidence>
<dbReference type="AlphaFoldDB" id="A0A2Z2KAE6"/>
<dbReference type="PANTHER" id="PTHR48081:SF6">
    <property type="entry name" value="PEPTIDASE S9 PROLYL OLIGOPEPTIDASE CATALYTIC DOMAIN-CONTAINING PROTEIN"/>
    <property type="match status" value="1"/>
</dbReference>
<dbReference type="Pfam" id="PF20434">
    <property type="entry name" value="BD-FAE"/>
    <property type="match status" value="1"/>
</dbReference>
<dbReference type="InterPro" id="IPR029058">
    <property type="entry name" value="AB_hydrolase_fold"/>
</dbReference>
<dbReference type="OrthoDB" id="9794725at2"/>
<dbReference type="Gene3D" id="3.40.50.1820">
    <property type="entry name" value="alpha/beta hydrolase"/>
    <property type="match status" value="1"/>
</dbReference>
<sequence>MKMVEMNFTGNGRVKLTGYIQEPSKEMGTVAKKPAVLIFPGGGYAFLSDREAEPLALAYAAQGFQTFVLRYSIGKHAAGFQPLKEASQAVALIREHADEWHVIPDQIAVCGFSAGGHLACAVGLQGEHRPNALILSYPAIDLGGAEEAKAAKNQIVETLLGKADYTQEEMDVLNLHKHVTKEAPPAFIWTTGEDELVIVEHTLKLVSGYAAQKRPFEYHVFQKGEHGLSLAQPVFANGRKSMVDAHAAKWFDLSVEWLRSNFGELEVVDKPFEFNFESFVEELSPEE</sequence>
<dbReference type="Proteomes" id="UP000249890">
    <property type="component" value="Chromosome"/>
</dbReference>
<accession>A0A2Z2KAE6</accession>
<dbReference type="InterPro" id="IPR050300">
    <property type="entry name" value="GDXG_lipolytic_enzyme"/>
</dbReference>
<evidence type="ECO:0000313" key="4">
    <source>
        <dbReference type="Proteomes" id="UP000249890"/>
    </source>
</evidence>
<dbReference type="InterPro" id="IPR049492">
    <property type="entry name" value="BD-FAE-like_dom"/>
</dbReference>
<dbReference type="EMBL" id="CP021780">
    <property type="protein sequence ID" value="ASA19763.1"/>
    <property type="molecule type" value="Genomic_DNA"/>
</dbReference>